<dbReference type="HAMAP" id="MF_01877">
    <property type="entry name" value="16SrRNA_methyltr_I"/>
    <property type="match status" value="1"/>
</dbReference>
<keyword evidence="3 6" id="KW-0489">Methyltransferase</keyword>
<keyword evidence="4 6" id="KW-0808">Transferase</keyword>
<comment type="caution">
    <text evidence="9">The sequence shown here is derived from an EMBL/GenBank/DDBJ whole genome shotgun (WGS) entry which is preliminary data.</text>
</comment>
<dbReference type="FunCoup" id="A0A395JJ15">
    <property type="interactions" value="344"/>
</dbReference>
<evidence type="ECO:0000259" key="8">
    <source>
        <dbReference type="Pfam" id="PF23016"/>
    </source>
</evidence>
<dbReference type="EC" id="2.1.1.198" evidence="6"/>
<evidence type="ECO:0000313" key="9">
    <source>
        <dbReference type="EMBL" id="RBP49853.1"/>
    </source>
</evidence>
<dbReference type="Proteomes" id="UP000253083">
    <property type="component" value="Unassembled WGS sequence"/>
</dbReference>
<comment type="similarity">
    <text evidence="6">Belongs to the methyltransferase superfamily. RsmI family.</text>
</comment>
<dbReference type="InterPro" id="IPR008189">
    <property type="entry name" value="rRNA_ssu_MeTfrase_I"/>
</dbReference>
<dbReference type="InParanoid" id="A0A395JJ15"/>
<comment type="subcellular location">
    <subcellularLocation>
        <location evidence="6">Cytoplasm</location>
    </subcellularLocation>
</comment>
<evidence type="ECO:0000313" key="10">
    <source>
        <dbReference type="Proteomes" id="UP000253083"/>
    </source>
</evidence>
<organism evidence="9 10">
    <name type="scientific">Arenicella xantha</name>
    <dbReference type="NCBI Taxonomy" id="644221"/>
    <lineage>
        <taxon>Bacteria</taxon>
        <taxon>Pseudomonadati</taxon>
        <taxon>Pseudomonadota</taxon>
        <taxon>Gammaproteobacteria</taxon>
        <taxon>Arenicellales</taxon>
        <taxon>Arenicellaceae</taxon>
        <taxon>Arenicella</taxon>
    </lineage>
</organism>
<dbReference type="Gene3D" id="3.40.1010.10">
    <property type="entry name" value="Cobalt-precorrin-4 Transmethylase, Domain 1"/>
    <property type="match status" value="1"/>
</dbReference>
<evidence type="ECO:0000256" key="6">
    <source>
        <dbReference type="HAMAP-Rule" id="MF_01877"/>
    </source>
</evidence>
<evidence type="ECO:0000259" key="7">
    <source>
        <dbReference type="Pfam" id="PF00590"/>
    </source>
</evidence>
<feature type="domain" description="RsmI HTH" evidence="8">
    <location>
        <begin position="250"/>
        <end position="294"/>
    </location>
</feature>
<keyword evidence="1 6" id="KW-0963">Cytoplasm</keyword>
<dbReference type="GO" id="GO:0005737">
    <property type="term" value="C:cytoplasm"/>
    <property type="evidence" value="ECO:0007669"/>
    <property type="project" value="UniProtKB-SubCell"/>
</dbReference>
<dbReference type="InterPro" id="IPR014777">
    <property type="entry name" value="4pyrrole_Mease_sub1"/>
</dbReference>
<dbReference type="RefSeq" id="WP_245941762.1">
    <property type="nucleotide sequence ID" value="NZ_QNRT01000003.1"/>
</dbReference>
<dbReference type="AlphaFoldDB" id="A0A395JJ15"/>
<evidence type="ECO:0000256" key="4">
    <source>
        <dbReference type="ARBA" id="ARBA00022679"/>
    </source>
</evidence>
<evidence type="ECO:0000256" key="3">
    <source>
        <dbReference type="ARBA" id="ARBA00022603"/>
    </source>
</evidence>
<dbReference type="NCBIfam" id="TIGR00096">
    <property type="entry name" value="16S rRNA (cytidine(1402)-2'-O)-methyltransferase"/>
    <property type="match status" value="1"/>
</dbReference>
<comment type="catalytic activity">
    <reaction evidence="6">
        <text>cytidine(1402) in 16S rRNA + S-adenosyl-L-methionine = 2'-O-methylcytidine(1402) in 16S rRNA + S-adenosyl-L-homocysteine + H(+)</text>
        <dbReference type="Rhea" id="RHEA:42924"/>
        <dbReference type="Rhea" id="RHEA-COMP:10285"/>
        <dbReference type="Rhea" id="RHEA-COMP:10286"/>
        <dbReference type="ChEBI" id="CHEBI:15378"/>
        <dbReference type="ChEBI" id="CHEBI:57856"/>
        <dbReference type="ChEBI" id="CHEBI:59789"/>
        <dbReference type="ChEBI" id="CHEBI:74495"/>
        <dbReference type="ChEBI" id="CHEBI:82748"/>
        <dbReference type="EC" id="2.1.1.198"/>
    </reaction>
</comment>
<proteinExistence type="inferred from homology"/>
<dbReference type="CDD" id="cd11648">
    <property type="entry name" value="RsmI"/>
    <property type="match status" value="1"/>
</dbReference>
<gene>
    <name evidence="6" type="primary">rsmI</name>
    <name evidence="9" type="ORF">DFR28_103284</name>
</gene>
<dbReference type="InterPro" id="IPR018063">
    <property type="entry name" value="SAM_MeTrfase_RsmI_CS"/>
</dbReference>
<evidence type="ECO:0000256" key="1">
    <source>
        <dbReference type="ARBA" id="ARBA00022490"/>
    </source>
</evidence>
<dbReference type="Pfam" id="PF23016">
    <property type="entry name" value="RsmI_C"/>
    <property type="match status" value="1"/>
</dbReference>
<dbReference type="InterPro" id="IPR053910">
    <property type="entry name" value="RsmI_HTH"/>
</dbReference>
<dbReference type="FunFam" id="3.40.1010.10:FF:000007">
    <property type="entry name" value="Ribosomal RNA small subunit methyltransferase I"/>
    <property type="match status" value="1"/>
</dbReference>
<dbReference type="InterPro" id="IPR035996">
    <property type="entry name" value="4pyrrol_Methylase_sf"/>
</dbReference>
<dbReference type="Pfam" id="PF00590">
    <property type="entry name" value="TP_methylase"/>
    <property type="match status" value="1"/>
</dbReference>
<dbReference type="InterPro" id="IPR000878">
    <property type="entry name" value="4pyrrol_Mease"/>
</dbReference>
<keyword evidence="2 6" id="KW-0698">rRNA processing</keyword>
<protein>
    <recommendedName>
        <fullName evidence="6">Ribosomal RNA small subunit methyltransferase I</fullName>
        <ecNumber evidence="6">2.1.1.198</ecNumber>
    </recommendedName>
    <alternativeName>
        <fullName evidence="6">16S rRNA 2'-O-ribose C1402 methyltransferase</fullName>
    </alternativeName>
    <alternativeName>
        <fullName evidence="6">rRNA (cytidine-2'-O-)-methyltransferase RsmI</fullName>
    </alternativeName>
</protein>
<comment type="function">
    <text evidence="6">Catalyzes the 2'-O-methylation of the ribose of cytidine 1402 (C1402) in 16S rRNA.</text>
</comment>
<dbReference type="EMBL" id="QNRT01000003">
    <property type="protein sequence ID" value="RBP49853.1"/>
    <property type="molecule type" value="Genomic_DNA"/>
</dbReference>
<dbReference type="PANTHER" id="PTHR46111:SF1">
    <property type="entry name" value="RIBOSOMAL RNA SMALL SUBUNIT METHYLTRANSFERASE I"/>
    <property type="match status" value="1"/>
</dbReference>
<evidence type="ECO:0000256" key="2">
    <source>
        <dbReference type="ARBA" id="ARBA00022552"/>
    </source>
</evidence>
<dbReference type="InterPro" id="IPR014776">
    <property type="entry name" value="4pyrrole_Mease_sub2"/>
</dbReference>
<sequence>MSDPISKETESDSHQLSTADRGHLYIVATPIGNLADISQRALDTLKAVDIILAEDTRHSKRLLNHYGVNRPLRSCHEHNEQSMVDWVAEQLSQGQNLALISDAGTPLISDPGFVLVRALRDLGHSVLTIPGPSSIIAALSIAGLPTDGFIYDGFLPAKSSARKTALSAYLAQPRTVVLLESSHRIEACLRDVVEVLGAVRQVVLARELTKRFETVLTGSAEQVLATLEADSDQTRGEFVLMLAGQKLVSESDADISAMLRVMLTELPVKQAVGLVAKLTNKRKNEVYQLALDLKNEMPN</sequence>
<dbReference type="PROSITE" id="PS01296">
    <property type="entry name" value="RSMI"/>
    <property type="match status" value="1"/>
</dbReference>
<reference evidence="9 10" key="1">
    <citation type="submission" date="2018-06" db="EMBL/GenBank/DDBJ databases">
        <title>Genomic Encyclopedia of Type Strains, Phase IV (KMG-IV): sequencing the most valuable type-strain genomes for metagenomic binning, comparative biology and taxonomic classification.</title>
        <authorList>
            <person name="Goeker M."/>
        </authorList>
    </citation>
    <scope>NUCLEOTIDE SEQUENCE [LARGE SCALE GENOMIC DNA]</scope>
    <source>
        <strain evidence="9 10">DSM 24032</strain>
    </source>
</reference>
<keyword evidence="10" id="KW-1185">Reference proteome</keyword>
<dbReference type="PANTHER" id="PTHR46111">
    <property type="entry name" value="RIBOSOMAL RNA SMALL SUBUNIT METHYLTRANSFERASE I"/>
    <property type="match status" value="1"/>
</dbReference>
<feature type="domain" description="Tetrapyrrole methylase" evidence="7">
    <location>
        <begin position="23"/>
        <end position="223"/>
    </location>
</feature>
<keyword evidence="5 6" id="KW-0949">S-adenosyl-L-methionine</keyword>
<dbReference type="Gene3D" id="3.30.950.10">
    <property type="entry name" value="Methyltransferase, Cobalt-precorrin-4 Transmethylase, Domain 2"/>
    <property type="match status" value="1"/>
</dbReference>
<dbReference type="SUPFAM" id="SSF53790">
    <property type="entry name" value="Tetrapyrrole methylase"/>
    <property type="match status" value="1"/>
</dbReference>
<accession>A0A395JJ15</accession>
<name>A0A395JJ15_9GAMM</name>
<dbReference type="PIRSF" id="PIRSF005917">
    <property type="entry name" value="MTase_YraL"/>
    <property type="match status" value="1"/>
</dbReference>
<dbReference type="FunFam" id="3.30.950.10:FF:000002">
    <property type="entry name" value="Ribosomal RNA small subunit methyltransferase I"/>
    <property type="match status" value="1"/>
</dbReference>
<dbReference type="GO" id="GO:0070677">
    <property type="term" value="F:rRNA (cytosine-2'-O-)-methyltransferase activity"/>
    <property type="evidence" value="ECO:0007669"/>
    <property type="project" value="UniProtKB-UniRule"/>
</dbReference>
<evidence type="ECO:0000256" key="5">
    <source>
        <dbReference type="ARBA" id="ARBA00022691"/>
    </source>
</evidence>